<comment type="caution">
    <text evidence="1">The sequence shown here is derived from an EMBL/GenBank/DDBJ whole genome shotgun (WGS) entry which is preliminary data.</text>
</comment>
<evidence type="ECO:0000313" key="2">
    <source>
        <dbReference type="Proteomes" id="UP000019063"/>
    </source>
</evidence>
<dbReference type="EMBL" id="AQQW01000004">
    <property type="protein sequence ID" value="ETW13280.1"/>
    <property type="molecule type" value="Genomic_DNA"/>
</dbReference>
<sequence>MGRILKWLFYLVVLAVAALVVYAYAAPFFGVSFAPEPEPISVPVELDVD</sequence>
<dbReference type="RefSeq" id="WP_164490714.1">
    <property type="nucleotide sequence ID" value="NZ_AQQW01000004.1"/>
</dbReference>
<dbReference type="STRING" id="1379903.ATO8_08711"/>
<evidence type="ECO:0000313" key="1">
    <source>
        <dbReference type="EMBL" id="ETW13280.1"/>
    </source>
</evidence>
<organism evidence="1 2">
    <name type="scientific">Roseivivax marinus</name>
    <dbReference type="NCBI Taxonomy" id="1379903"/>
    <lineage>
        <taxon>Bacteria</taxon>
        <taxon>Pseudomonadati</taxon>
        <taxon>Pseudomonadota</taxon>
        <taxon>Alphaproteobacteria</taxon>
        <taxon>Rhodobacterales</taxon>
        <taxon>Roseobacteraceae</taxon>
        <taxon>Roseivivax</taxon>
    </lineage>
</organism>
<name>W4HMR0_9RHOB</name>
<dbReference type="AlphaFoldDB" id="W4HMR0"/>
<dbReference type="Proteomes" id="UP000019063">
    <property type="component" value="Unassembled WGS sequence"/>
</dbReference>
<keyword evidence="2" id="KW-1185">Reference proteome</keyword>
<accession>W4HMR0</accession>
<protein>
    <submittedName>
        <fullName evidence="1">Uncharacterized protein</fullName>
    </submittedName>
</protein>
<reference evidence="1 2" key="1">
    <citation type="journal article" date="2014" name="Antonie Van Leeuwenhoek">
        <title>Roseivivax atlanticus sp. nov., isolated from surface seawater of the Atlantic Ocean.</title>
        <authorList>
            <person name="Li G."/>
            <person name="Lai Q."/>
            <person name="Liu X."/>
            <person name="Sun F."/>
            <person name="Shao Z."/>
        </authorList>
    </citation>
    <scope>NUCLEOTIDE SEQUENCE [LARGE SCALE GENOMIC DNA]</scope>
    <source>
        <strain evidence="1 2">22II-s10s</strain>
    </source>
</reference>
<gene>
    <name evidence="1" type="ORF">ATO8_08711</name>
</gene>
<proteinExistence type="predicted"/>